<keyword evidence="3" id="KW-1185">Reference proteome</keyword>
<comment type="caution">
    <text evidence="2">The sequence shown here is derived from an EMBL/GenBank/DDBJ whole genome shotgun (WGS) entry which is preliminary data.</text>
</comment>
<evidence type="ECO:0000259" key="1">
    <source>
        <dbReference type="SMART" id="SM00831"/>
    </source>
</evidence>
<reference evidence="2 3" key="1">
    <citation type="submission" date="2019-01" db="EMBL/GenBank/DDBJ databases">
        <title>Sequencing of cultivated peanut Arachis hypogaea provides insights into genome evolution and oil improvement.</title>
        <authorList>
            <person name="Chen X."/>
        </authorList>
    </citation>
    <scope>NUCLEOTIDE SEQUENCE [LARGE SCALE GENOMIC DNA]</scope>
    <source>
        <strain evidence="3">cv. Fuhuasheng</strain>
        <tissue evidence="2">Leaves</tissue>
    </source>
</reference>
<gene>
    <name evidence="2" type="ORF">Ahy_A02g009719</name>
</gene>
<sequence>MEEKPFPAWSWSVEECLKEYGVKLERGLSTFEVQRRREKYGWNELAKEKGKPLWQLVLEQFDHTKSSKERGVLLFHLMLHFTVW</sequence>
<dbReference type="InterPro" id="IPR023298">
    <property type="entry name" value="ATPase_P-typ_TM_dom_sf"/>
</dbReference>
<dbReference type="EMBL" id="SDMP01000002">
    <property type="protein sequence ID" value="RYR75014.1"/>
    <property type="molecule type" value="Genomic_DNA"/>
</dbReference>
<protein>
    <recommendedName>
        <fullName evidence="1">Cation-transporting P-type ATPase N-terminal domain-containing protein</fullName>
    </recommendedName>
</protein>
<dbReference type="SMART" id="SM00831">
    <property type="entry name" value="Cation_ATPase_N"/>
    <property type="match status" value="1"/>
</dbReference>
<accession>A0A445EHV4</accession>
<feature type="domain" description="Cation-transporting P-type ATPase N-terminal" evidence="1">
    <location>
        <begin position="7"/>
        <end position="63"/>
    </location>
</feature>
<dbReference type="SUPFAM" id="SSF81665">
    <property type="entry name" value="Calcium ATPase, transmembrane domain M"/>
    <property type="match status" value="1"/>
</dbReference>
<dbReference type="Pfam" id="PF00690">
    <property type="entry name" value="Cation_ATPase_N"/>
    <property type="match status" value="1"/>
</dbReference>
<dbReference type="InterPro" id="IPR004014">
    <property type="entry name" value="ATPase_P-typ_cation-transptr_N"/>
</dbReference>
<organism evidence="2 3">
    <name type="scientific">Arachis hypogaea</name>
    <name type="common">Peanut</name>
    <dbReference type="NCBI Taxonomy" id="3818"/>
    <lineage>
        <taxon>Eukaryota</taxon>
        <taxon>Viridiplantae</taxon>
        <taxon>Streptophyta</taxon>
        <taxon>Embryophyta</taxon>
        <taxon>Tracheophyta</taxon>
        <taxon>Spermatophyta</taxon>
        <taxon>Magnoliopsida</taxon>
        <taxon>eudicotyledons</taxon>
        <taxon>Gunneridae</taxon>
        <taxon>Pentapetalae</taxon>
        <taxon>rosids</taxon>
        <taxon>fabids</taxon>
        <taxon>Fabales</taxon>
        <taxon>Fabaceae</taxon>
        <taxon>Papilionoideae</taxon>
        <taxon>50 kb inversion clade</taxon>
        <taxon>dalbergioids sensu lato</taxon>
        <taxon>Dalbergieae</taxon>
        <taxon>Pterocarpus clade</taxon>
        <taxon>Arachis</taxon>
    </lineage>
</organism>
<evidence type="ECO:0000313" key="3">
    <source>
        <dbReference type="Proteomes" id="UP000289738"/>
    </source>
</evidence>
<name>A0A445EHV4_ARAHY</name>
<proteinExistence type="predicted"/>
<dbReference type="STRING" id="3818.A0A445EHV4"/>
<dbReference type="Gene3D" id="2.70.150.10">
    <property type="entry name" value="Calcium-transporting ATPase, cytoplasmic transduction domain A"/>
    <property type="match status" value="1"/>
</dbReference>
<evidence type="ECO:0000313" key="2">
    <source>
        <dbReference type="EMBL" id="RYR75014.1"/>
    </source>
</evidence>
<dbReference type="AlphaFoldDB" id="A0A445EHV4"/>
<dbReference type="Proteomes" id="UP000289738">
    <property type="component" value="Chromosome A02"/>
</dbReference>